<dbReference type="PANTHER" id="PTHR34406">
    <property type="entry name" value="PROTEIN YCEI"/>
    <property type="match status" value="1"/>
</dbReference>
<keyword evidence="1" id="KW-0732">Signal</keyword>
<dbReference type="EMBL" id="WBUI01000005">
    <property type="protein sequence ID" value="KAB2933504.1"/>
    <property type="molecule type" value="Genomic_DNA"/>
</dbReference>
<reference evidence="3 4" key="1">
    <citation type="submission" date="2019-10" db="EMBL/GenBank/DDBJ databases">
        <title>Extracellular Electron Transfer in a Candidatus Methanoperedens spp. Enrichment Culture.</title>
        <authorList>
            <person name="Berger S."/>
            <person name="Rangel Shaw D."/>
            <person name="Berben T."/>
            <person name="In 'T Zandt M."/>
            <person name="Frank J."/>
            <person name="Reimann J."/>
            <person name="Jetten M.S.M."/>
            <person name="Welte C.U."/>
        </authorList>
    </citation>
    <scope>NUCLEOTIDE SEQUENCE [LARGE SCALE GENOMIC DNA]</scope>
    <source>
        <strain evidence="3">SB12</strain>
    </source>
</reference>
<organism evidence="3 4">
    <name type="scientific">Leptonema illini</name>
    <dbReference type="NCBI Taxonomy" id="183"/>
    <lineage>
        <taxon>Bacteria</taxon>
        <taxon>Pseudomonadati</taxon>
        <taxon>Spirochaetota</taxon>
        <taxon>Spirochaetia</taxon>
        <taxon>Leptospirales</taxon>
        <taxon>Leptospiraceae</taxon>
        <taxon>Leptonema</taxon>
    </lineage>
</organism>
<accession>A0A833LXY3</accession>
<dbReference type="SUPFAM" id="SSF101874">
    <property type="entry name" value="YceI-like"/>
    <property type="match status" value="1"/>
</dbReference>
<dbReference type="AlphaFoldDB" id="A0A833LXY3"/>
<evidence type="ECO:0000259" key="2">
    <source>
        <dbReference type="SMART" id="SM00867"/>
    </source>
</evidence>
<dbReference type="InterPro" id="IPR007372">
    <property type="entry name" value="Lipid/polyisoprenoid-bd_YceI"/>
</dbReference>
<gene>
    <name evidence="3" type="ORF">F9K24_06550</name>
</gene>
<proteinExistence type="predicted"/>
<evidence type="ECO:0000256" key="1">
    <source>
        <dbReference type="SAM" id="SignalP"/>
    </source>
</evidence>
<feature type="domain" description="Lipid/polyisoprenoid-binding YceI-like" evidence="2">
    <location>
        <begin position="25"/>
        <end position="180"/>
    </location>
</feature>
<evidence type="ECO:0000313" key="4">
    <source>
        <dbReference type="Proteomes" id="UP000460298"/>
    </source>
</evidence>
<protein>
    <submittedName>
        <fullName evidence="3">YceI family protein</fullName>
    </submittedName>
</protein>
<feature type="signal peptide" evidence="1">
    <location>
        <begin position="1"/>
        <end position="24"/>
    </location>
</feature>
<name>A0A833LXY3_9LEPT</name>
<dbReference type="Gene3D" id="2.40.128.110">
    <property type="entry name" value="Lipid/polyisoprenoid-binding, YceI-like"/>
    <property type="match status" value="1"/>
</dbReference>
<dbReference type="InterPro" id="IPR036761">
    <property type="entry name" value="TTHA0802/YceI-like_sf"/>
</dbReference>
<dbReference type="SMART" id="SM00867">
    <property type="entry name" value="YceI"/>
    <property type="match status" value="1"/>
</dbReference>
<sequence length="182" mass="20185">MKLRTQHLMIIAAAFLLTAGALSAEWKVQPEASKIAFTAYSRMHDADGLFKQWAFDGKISDNWTGTGRIVIKTASIDTANAKRDAHLKNEDFFNVEKHPEAVFTIEKAELKGDRLVLTGKLTMVGVTKPLTLDLKRTVSGNSAELSGETMIKRSDFGITYSRMINPIKDEVKLVFKVALKKG</sequence>
<dbReference type="Proteomes" id="UP000460298">
    <property type="component" value="Unassembled WGS sequence"/>
</dbReference>
<comment type="caution">
    <text evidence="3">The sequence shown here is derived from an EMBL/GenBank/DDBJ whole genome shotgun (WGS) entry which is preliminary data.</text>
</comment>
<dbReference type="Pfam" id="PF04264">
    <property type="entry name" value="YceI"/>
    <property type="match status" value="1"/>
</dbReference>
<dbReference type="PANTHER" id="PTHR34406:SF1">
    <property type="entry name" value="PROTEIN YCEI"/>
    <property type="match status" value="1"/>
</dbReference>
<feature type="chain" id="PRO_5032330800" evidence="1">
    <location>
        <begin position="25"/>
        <end position="182"/>
    </location>
</feature>
<evidence type="ECO:0000313" key="3">
    <source>
        <dbReference type="EMBL" id="KAB2933504.1"/>
    </source>
</evidence>